<evidence type="ECO:0000313" key="3">
    <source>
        <dbReference type="EMBL" id="CAF3947828.1"/>
    </source>
</evidence>
<reference evidence="1" key="1">
    <citation type="submission" date="2021-02" db="EMBL/GenBank/DDBJ databases">
        <authorList>
            <person name="Nowell W R."/>
        </authorList>
    </citation>
    <scope>NUCLEOTIDE SEQUENCE</scope>
</reference>
<evidence type="ECO:0000313" key="4">
    <source>
        <dbReference type="Proteomes" id="UP000663882"/>
    </source>
</evidence>
<dbReference type="OrthoDB" id="248233at2759"/>
<dbReference type="EMBL" id="CAJOAX010005437">
    <property type="protein sequence ID" value="CAF3947828.1"/>
    <property type="molecule type" value="Genomic_DNA"/>
</dbReference>
<protein>
    <submittedName>
        <fullName evidence="1">Uncharacterized protein</fullName>
    </submittedName>
</protein>
<sequence>MFNQNSVSSNNRRLGFNAEVDRNVVGLFGPSDDEAPVPRSPFVLTGLAPEIEQGNIEYKLKLVDPSPERLEHLITQMHWRLQEGQGEAFYEIGVEDCGTLKGVNTEELEAPLATRSHP</sequence>
<dbReference type="Proteomes" id="UP000663882">
    <property type="component" value="Unassembled WGS sequence"/>
</dbReference>
<name>A0A815JKX1_9BILA</name>
<dbReference type="Proteomes" id="UP000663874">
    <property type="component" value="Unassembled WGS sequence"/>
</dbReference>
<evidence type="ECO:0000313" key="1">
    <source>
        <dbReference type="EMBL" id="CAF1381026.1"/>
    </source>
</evidence>
<dbReference type="Proteomes" id="UP000663823">
    <property type="component" value="Unassembled WGS sequence"/>
</dbReference>
<dbReference type="GO" id="GO:0003746">
    <property type="term" value="F:translation elongation factor activity"/>
    <property type="evidence" value="ECO:0007669"/>
    <property type="project" value="TreeGrafter"/>
</dbReference>
<evidence type="ECO:0000313" key="2">
    <source>
        <dbReference type="EMBL" id="CAF3912075.1"/>
    </source>
</evidence>
<dbReference type="AlphaFoldDB" id="A0A815JKX1"/>
<dbReference type="InterPro" id="IPR050055">
    <property type="entry name" value="EF-Tu_GTPase"/>
</dbReference>
<gene>
    <name evidence="2" type="ORF">FNK824_LOCUS21149</name>
    <name evidence="3" type="ORF">OTI717_LOCUS26217</name>
    <name evidence="1" type="ORF">RFH988_LOCUS33848</name>
</gene>
<dbReference type="EMBL" id="CAJNOO010004433">
    <property type="protein sequence ID" value="CAF1381026.1"/>
    <property type="molecule type" value="Genomic_DNA"/>
</dbReference>
<accession>A0A815JKX1</accession>
<organism evidence="1 4">
    <name type="scientific">Rotaria sordida</name>
    <dbReference type="NCBI Taxonomy" id="392033"/>
    <lineage>
        <taxon>Eukaryota</taxon>
        <taxon>Metazoa</taxon>
        <taxon>Spiralia</taxon>
        <taxon>Gnathifera</taxon>
        <taxon>Rotifera</taxon>
        <taxon>Eurotatoria</taxon>
        <taxon>Bdelloidea</taxon>
        <taxon>Philodinida</taxon>
        <taxon>Philodinidae</taxon>
        <taxon>Rotaria</taxon>
    </lineage>
</organism>
<dbReference type="PANTHER" id="PTHR43721">
    <property type="entry name" value="ELONGATION FACTOR TU-RELATED"/>
    <property type="match status" value="1"/>
</dbReference>
<comment type="caution">
    <text evidence="1">The sequence shown here is derived from an EMBL/GenBank/DDBJ whole genome shotgun (WGS) entry which is preliminary data.</text>
</comment>
<dbReference type="EMBL" id="CAJOBE010004016">
    <property type="protein sequence ID" value="CAF3912075.1"/>
    <property type="molecule type" value="Genomic_DNA"/>
</dbReference>
<proteinExistence type="predicted"/>
<dbReference type="PANTHER" id="PTHR43721:SF3">
    <property type="entry name" value="GTP-BINDING PROTEIN 2"/>
    <property type="match status" value="1"/>
</dbReference>